<keyword evidence="9" id="KW-1185">Reference proteome</keyword>
<evidence type="ECO:0000256" key="2">
    <source>
        <dbReference type="ARBA" id="ARBA00022475"/>
    </source>
</evidence>
<evidence type="ECO:0000256" key="4">
    <source>
        <dbReference type="ARBA" id="ARBA00022989"/>
    </source>
</evidence>
<evidence type="ECO:0000313" key="8">
    <source>
        <dbReference type="EMBL" id="MEC4294250.1"/>
    </source>
</evidence>
<comment type="caution">
    <text evidence="8">The sequence shown here is derived from an EMBL/GenBank/DDBJ whole genome shotgun (WGS) entry which is preliminary data.</text>
</comment>
<dbReference type="Gene3D" id="3.60.15.10">
    <property type="entry name" value="Ribonuclease Z/Hydroxyacylglutathione hydrolase-like"/>
    <property type="match status" value="1"/>
</dbReference>
<feature type="transmembrane region" description="Helical" evidence="6">
    <location>
        <begin position="17"/>
        <end position="35"/>
    </location>
</feature>
<feature type="transmembrane region" description="Helical" evidence="6">
    <location>
        <begin position="467"/>
        <end position="485"/>
    </location>
</feature>
<feature type="transmembrane region" description="Helical" evidence="6">
    <location>
        <begin position="492"/>
        <end position="511"/>
    </location>
</feature>
<dbReference type="CDD" id="cd07731">
    <property type="entry name" value="ComA-like_MBL-fold"/>
    <property type="match status" value="1"/>
</dbReference>
<feature type="transmembrane region" description="Helical" evidence="6">
    <location>
        <begin position="42"/>
        <end position="63"/>
    </location>
</feature>
<dbReference type="InterPro" id="IPR001279">
    <property type="entry name" value="Metallo-B-lactamas"/>
</dbReference>
<dbReference type="Pfam" id="PF03772">
    <property type="entry name" value="Competence"/>
    <property type="match status" value="1"/>
</dbReference>
<evidence type="ECO:0000313" key="9">
    <source>
        <dbReference type="Proteomes" id="UP001343724"/>
    </source>
</evidence>
<name>A0ABU6IWS7_9ACTN</name>
<dbReference type="Pfam" id="PF00753">
    <property type="entry name" value="Lactamase_B"/>
    <property type="match status" value="1"/>
</dbReference>
<dbReference type="InterPro" id="IPR036866">
    <property type="entry name" value="RibonucZ/Hydroxyglut_hydro"/>
</dbReference>
<dbReference type="PANTHER" id="PTHR30619:SF7">
    <property type="entry name" value="BETA-LACTAMASE DOMAIN PROTEIN"/>
    <property type="match status" value="1"/>
</dbReference>
<evidence type="ECO:0000259" key="7">
    <source>
        <dbReference type="SMART" id="SM00849"/>
    </source>
</evidence>
<accession>A0ABU6IWS7</accession>
<feature type="transmembrane region" description="Helical" evidence="6">
    <location>
        <begin position="374"/>
        <end position="394"/>
    </location>
</feature>
<sequence length="779" mass="80571">MRGRECAQPPRPSLPPLLVTGLALWAATALLWPCLRGVPRGALVIGAAAALAGAALVAVPSLVRRRSAMGRTVLLGLLAALALSCLWACVLQQQTDGNPHSDTWEVVLEEDARRGEFGWRARARATDEQGRTVPVRVNLPESMGLLQGDEFKAEASFKRPTEQAAEFYWNDGLAGSLTVSDREGAALVGRSALSALRQRAIETIAAHGDGRAGLLQALVCGYRAPIEDEGLYDQFKTVGLAHLVAVSGAHLSIVVLFVGFGLRVLRAGRRTTTLAISLFLLGYMAFTGMPVSVLRAALMAFSGLLSLCTDRRNSSLNALGGCLVTFVGLDPPCAISASFVLSAGSTLGIVLFAPLIAAAFGGAGSCARRLFGDAAALTMAAALATQPYAAALFAQVPLLSLAANLIAAPLFTLACVVGFGAVLVACVLPGAAPHLMALATLASAPLSLVVENLAALPASCWPVDAPVGLAVAISVVACAALWLWWPRISGKRLAAAVAAVALALAIARAPLGGADDAIVMLDVGQGDSFLVRSQGAALLVDTGNQEAMLKTALARERVSRLDAVAITHGDDDHCGALKALGDVAAVDTLLVAEDLLRCPCASCGELLSDAEGEGYPGGVAGLALGDTVRCGRFRLTVVWPGRFADEGGNADSLSFLCSWDGDGDGEGEWTALLCGDAEAEQLVKMAERLPAEGVDVLKVGHHGSKKSLDASVADRVSPSVALIGVGEHNRYGHPSQEALDLLASIGCATYCSDEAGNVVVAFSEDTLTVSPERQECETR</sequence>
<dbReference type="InterPro" id="IPR004477">
    <property type="entry name" value="ComEC_N"/>
</dbReference>
<dbReference type="SMART" id="SM00849">
    <property type="entry name" value="Lactamase_B"/>
    <property type="match status" value="1"/>
</dbReference>
<keyword evidence="3 6" id="KW-0812">Transmembrane</keyword>
<keyword evidence="5 6" id="KW-0472">Membrane</keyword>
<gene>
    <name evidence="8" type="ORF">VJ920_02875</name>
</gene>
<dbReference type="Proteomes" id="UP001343724">
    <property type="component" value="Unassembled WGS sequence"/>
</dbReference>
<dbReference type="InterPro" id="IPR035681">
    <property type="entry name" value="ComA-like_MBL"/>
</dbReference>
<keyword evidence="4 6" id="KW-1133">Transmembrane helix</keyword>
<proteinExistence type="predicted"/>
<keyword evidence="2" id="KW-1003">Cell membrane</keyword>
<evidence type="ECO:0000256" key="1">
    <source>
        <dbReference type="ARBA" id="ARBA00004651"/>
    </source>
</evidence>
<dbReference type="EMBL" id="JAYMFH010000003">
    <property type="protein sequence ID" value="MEC4294250.1"/>
    <property type="molecule type" value="Genomic_DNA"/>
</dbReference>
<feature type="transmembrane region" description="Helical" evidence="6">
    <location>
        <begin position="240"/>
        <end position="262"/>
    </location>
</feature>
<dbReference type="SUPFAM" id="SSF56281">
    <property type="entry name" value="Metallo-hydrolase/oxidoreductase"/>
    <property type="match status" value="1"/>
</dbReference>
<feature type="transmembrane region" description="Helical" evidence="6">
    <location>
        <begin position="347"/>
        <end position="367"/>
    </location>
</feature>
<evidence type="ECO:0000256" key="6">
    <source>
        <dbReference type="SAM" id="Phobius"/>
    </source>
</evidence>
<feature type="domain" description="Metallo-beta-lactamase" evidence="7">
    <location>
        <begin position="525"/>
        <end position="728"/>
    </location>
</feature>
<dbReference type="PANTHER" id="PTHR30619">
    <property type="entry name" value="DNA INTERNALIZATION/COMPETENCE PROTEIN COMEC/REC2"/>
    <property type="match status" value="1"/>
</dbReference>
<dbReference type="RefSeq" id="WP_326438917.1">
    <property type="nucleotide sequence ID" value="NZ_JAYMFH010000003.1"/>
</dbReference>
<dbReference type="InterPro" id="IPR052159">
    <property type="entry name" value="Competence_DNA_uptake"/>
</dbReference>
<dbReference type="NCBIfam" id="TIGR00360">
    <property type="entry name" value="ComEC_N-term"/>
    <property type="match status" value="1"/>
</dbReference>
<comment type="subcellular location">
    <subcellularLocation>
        <location evidence="1">Cell membrane</location>
        <topology evidence="1">Multi-pass membrane protein</topology>
    </subcellularLocation>
</comment>
<evidence type="ECO:0000256" key="3">
    <source>
        <dbReference type="ARBA" id="ARBA00022692"/>
    </source>
</evidence>
<feature type="transmembrane region" description="Helical" evidence="6">
    <location>
        <begin position="69"/>
        <end position="91"/>
    </location>
</feature>
<feature type="transmembrane region" description="Helical" evidence="6">
    <location>
        <begin position="435"/>
        <end position="455"/>
    </location>
</feature>
<reference evidence="8 9" key="1">
    <citation type="submission" date="2024-01" db="EMBL/GenBank/DDBJ databases">
        <title>novel species in genus Adlercreutzia.</title>
        <authorList>
            <person name="Liu X."/>
        </authorList>
    </citation>
    <scope>NUCLEOTIDE SEQUENCE [LARGE SCALE GENOMIC DNA]</scope>
    <source>
        <strain evidence="8 9">R22</strain>
    </source>
</reference>
<feature type="transmembrane region" description="Helical" evidence="6">
    <location>
        <begin position="406"/>
        <end position="428"/>
    </location>
</feature>
<protein>
    <submittedName>
        <fullName evidence="8">ComEC/Rec2 family competence protein</fullName>
    </submittedName>
</protein>
<feature type="transmembrane region" description="Helical" evidence="6">
    <location>
        <begin position="274"/>
        <end position="298"/>
    </location>
</feature>
<evidence type="ECO:0000256" key="5">
    <source>
        <dbReference type="ARBA" id="ARBA00023136"/>
    </source>
</evidence>
<organism evidence="8 9">
    <name type="scientific">Adlercreutzia shanghongiae</name>
    <dbReference type="NCBI Taxonomy" id="3111773"/>
    <lineage>
        <taxon>Bacteria</taxon>
        <taxon>Bacillati</taxon>
        <taxon>Actinomycetota</taxon>
        <taxon>Coriobacteriia</taxon>
        <taxon>Eggerthellales</taxon>
        <taxon>Eggerthellaceae</taxon>
        <taxon>Adlercreutzia</taxon>
    </lineage>
</organism>